<keyword evidence="5" id="KW-0378">Hydrolase</keyword>
<dbReference type="SMART" id="SM00382">
    <property type="entry name" value="AAA"/>
    <property type="match status" value="1"/>
</dbReference>
<name>A0A1Y5R7G6_9PROT</name>
<dbReference type="InterPro" id="IPR027417">
    <property type="entry name" value="P-loop_NTPase"/>
</dbReference>
<dbReference type="InterPro" id="IPR017871">
    <property type="entry name" value="ABC_transporter-like_CS"/>
</dbReference>
<reference evidence="5 6" key="1">
    <citation type="submission" date="2017-03" db="EMBL/GenBank/DDBJ databases">
        <authorList>
            <person name="Afonso C.L."/>
            <person name="Miller P.J."/>
            <person name="Scott M.A."/>
            <person name="Spackman E."/>
            <person name="Goraichik I."/>
            <person name="Dimitrov K.M."/>
            <person name="Suarez D.L."/>
            <person name="Swayne D.E."/>
        </authorList>
    </citation>
    <scope>NUCLEOTIDE SEQUENCE [LARGE SCALE GENOMIC DNA]</scope>
    <source>
        <strain evidence="5 6">CECT 7691</strain>
    </source>
</reference>
<accession>A0A1Y5R7G6</accession>
<keyword evidence="3 5" id="KW-0067">ATP-binding</keyword>
<evidence type="ECO:0000256" key="2">
    <source>
        <dbReference type="ARBA" id="ARBA00022741"/>
    </source>
</evidence>
<dbReference type="EC" id="3.6.3.-" evidence="5"/>
<dbReference type="InterPro" id="IPR003439">
    <property type="entry name" value="ABC_transporter-like_ATP-bd"/>
</dbReference>
<organism evidence="5 6">
    <name type="scientific">Oceanibacterium hippocampi</name>
    <dbReference type="NCBI Taxonomy" id="745714"/>
    <lineage>
        <taxon>Bacteria</taxon>
        <taxon>Pseudomonadati</taxon>
        <taxon>Pseudomonadota</taxon>
        <taxon>Alphaproteobacteria</taxon>
        <taxon>Sneathiellales</taxon>
        <taxon>Sneathiellaceae</taxon>
        <taxon>Oceanibacterium</taxon>
    </lineage>
</organism>
<feature type="domain" description="ABC transporter" evidence="4">
    <location>
        <begin position="6"/>
        <end position="229"/>
    </location>
</feature>
<dbReference type="PANTHER" id="PTHR42711">
    <property type="entry name" value="ABC TRANSPORTER ATP-BINDING PROTEIN"/>
    <property type="match status" value="1"/>
</dbReference>
<keyword evidence="6" id="KW-1185">Reference proteome</keyword>
<dbReference type="Pfam" id="PF00005">
    <property type="entry name" value="ABC_tran"/>
    <property type="match status" value="1"/>
</dbReference>
<gene>
    <name evidence="5" type="primary">drrA_1</name>
    <name evidence="5" type="ORF">OCH7691_00074</name>
</gene>
<proteinExistence type="predicted"/>
<dbReference type="PROSITE" id="PS50893">
    <property type="entry name" value="ABC_TRANSPORTER_2"/>
    <property type="match status" value="1"/>
</dbReference>
<dbReference type="EMBL" id="FWFR01000001">
    <property type="protein sequence ID" value="SLN10950.1"/>
    <property type="molecule type" value="Genomic_DNA"/>
</dbReference>
<dbReference type="RefSeq" id="WP_085881449.1">
    <property type="nucleotide sequence ID" value="NZ_FWFR01000001.1"/>
</dbReference>
<dbReference type="AlphaFoldDB" id="A0A1Y5R7G6"/>
<dbReference type="PANTHER" id="PTHR42711:SF17">
    <property type="entry name" value="ABC TRANSPORTER ATP-BINDING PROTEIN"/>
    <property type="match status" value="1"/>
</dbReference>
<dbReference type="InParanoid" id="A0A1Y5R7G6"/>
<protein>
    <submittedName>
        <fullName evidence="5">Daunorubicin/doxorubicin resistance ATP-binding protein DrrA</fullName>
        <ecNumber evidence="5">3.6.3.-</ecNumber>
    </submittedName>
</protein>
<dbReference type="GO" id="GO:0005524">
    <property type="term" value="F:ATP binding"/>
    <property type="evidence" value="ECO:0007669"/>
    <property type="project" value="UniProtKB-KW"/>
</dbReference>
<dbReference type="OrthoDB" id="9778547at2"/>
<dbReference type="InterPro" id="IPR050763">
    <property type="entry name" value="ABC_transporter_ATP-binding"/>
</dbReference>
<evidence type="ECO:0000313" key="6">
    <source>
        <dbReference type="Proteomes" id="UP000193200"/>
    </source>
</evidence>
<dbReference type="SUPFAM" id="SSF52540">
    <property type="entry name" value="P-loop containing nucleoside triphosphate hydrolases"/>
    <property type="match status" value="1"/>
</dbReference>
<sequence length="297" mass="31651">MAEIVAGLNAVTKRFGATQALDGVSLQVRKGEILALLGPNGAGKTTAMEIMLGLRRPDSGKAELLGGDPRDPSRRLGVGVTPQDAAFPPRLSGREVIELVRAHYPSPRPTDELIVRFGLGDFVDRQSGGLSGGQRRRIALALAFAGGAGLVFLDEPTTGLDADIRREFWAFLAEFAKAGNTLLLTTHYLEEAEALASRIVLLRTGRIAMTGSVAEIRNRVRARQVTFRAAECPTLPAVLAAETNGDCHRIVASDADRLVRALVQSGVAFRDLEVEPMSLESALRTIGDDGEGASRCA</sequence>
<evidence type="ECO:0000259" key="4">
    <source>
        <dbReference type="PROSITE" id="PS50893"/>
    </source>
</evidence>
<evidence type="ECO:0000256" key="1">
    <source>
        <dbReference type="ARBA" id="ARBA00022448"/>
    </source>
</evidence>
<dbReference type="PROSITE" id="PS00211">
    <property type="entry name" value="ABC_TRANSPORTER_1"/>
    <property type="match status" value="1"/>
</dbReference>
<dbReference type="CDD" id="cd03230">
    <property type="entry name" value="ABC_DR_subfamily_A"/>
    <property type="match status" value="1"/>
</dbReference>
<dbReference type="Gene3D" id="3.40.50.300">
    <property type="entry name" value="P-loop containing nucleotide triphosphate hydrolases"/>
    <property type="match status" value="1"/>
</dbReference>
<keyword evidence="2" id="KW-0547">Nucleotide-binding</keyword>
<evidence type="ECO:0000256" key="3">
    <source>
        <dbReference type="ARBA" id="ARBA00022840"/>
    </source>
</evidence>
<dbReference type="Proteomes" id="UP000193200">
    <property type="component" value="Unassembled WGS sequence"/>
</dbReference>
<keyword evidence="1" id="KW-0813">Transport</keyword>
<dbReference type="GO" id="GO:0016887">
    <property type="term" value="F:ATP hydrolysis activity"/>
    <property type="evidence" value="ECO:0007669"/>
    <property type="project" value="InterPro"/>
</dbReference>
<dbReference type="InterPro" id="IPR003593">
    <property type="entry name" value="AAA+_ATPase"/>
</dbReference>
<evidence type="ECO:0000313" key="5">
    <source>
        <dbReference type="EMBL" id="SLN10950.1"/>
    </source>
</evidence>